<keyword evidence="2" id="KW-1185">Reference proteome</keyword>
<dbReference type="AlphaFoldDB" id="A0A420HKG5"/>
<gene>
    <name evidence="1" type="ORF">GcM3_185007</name>
</gene>
<accession>A0A420HKG5</accession>
<comment type="caution">
    <text evidence="1">The sequence shown here is derived from an EMBL/GenBank/DDBJ whole genome shotgun (WGS) entry which is preliminary data.</text>
</comment>
<sequence length="181" mass="21340">MSEGKPTQYIEKSSSEISSMVQTRMKGSGLPIQLWQLISLEYWYEPTDTNSTIEHLLTRIASATLSYLDYDDGDTIQAFQEYFKGWTIEMFDKLPSEARIYFRDFIRAKGVYTGPKRGKIPKQLLKLFELDPDNLPKWDEDLLREIEFMNIKSQAYRKKEERTYIKIVFTPVFHVFDTLPI</sequence>
<organism evidence="1 2">
    <name type="scientific">Golovinomyces cichoracearum</name>
    <dbReference type="NCBI Taxonomy" id="62708"/>
    <lineage>
        <taxon>Eukaryota</taxon>
        <taxon>Fungi</taxon>
        <taxon>Dikarya</taxon>
        <taxon>Ascomycota</taxon>
        <taxon>Pezizomycotina</taxon>
        <taxon>Leotiomycetes</taxon>
        <taxon>Erysiphales</taxon>
        <taxon>Erysiphaceae</taxon>
        <taxon>Golovinomyces</taxon>
    </lineage>
</organism>
<proteinExistence type="predicted"/>
<reference evidence="1 2" key="1">
    <citation type="journal article" date="2018" name="BMC Genomics">
        <title>Comparative genome analyses reveal sequence features reflecting distinct modes of host-adaptation between dicot and monocot powdery mildew.</title>
        <authorList>
            <person name="Wu Y."/>
            <person name="Ma X."/>
            <person name="Pan Z."/>
            <person name="Kale S.D."/>
            <person name="Song Y."/>
            <person name="King H."/>
            <person name="Zhang Q."/>
            <person name="Presley C."/>
            <person name="Deng X."/>
            <person name="Wei C.I."/>
            <person name="Xiao S."/>
        </authorList>
    </citation>
    <scope>NUCLEOTIDE SEQUENCE [LARGE SCALE GENOMIC DNA]</scope>
    <source>
        <strain evidence="1">UMSG3</strain>
    </source>
</reference>
<evidence type="ECO:0000313" key="1">
    <source>
        <dbReference type="EMBL" id="RKF57931.1"/>
    </source>
</evidence>
<protein>
    <submittedName>
        <fullName evidence="1">Uncharacterized protein</fullName>
    </submittedName>
</protein>
<evidence type="ECO:0000313" key="2">
    <source>
        <dbReference type="Proteomes" id="UP000283383"/>
    </source>
</evidence>
<name>A0A420HKG5_9PEZI</name>
<dbReference type="EMBL" id="MCBQ01018535">
    <property type="protein sequence ID" value="RKF57931.1"/>
    <property type="molecule type" value="Genomic_DNA"/>
</dbReference>
<dbReference type="Proteomes" id="UP000283383">
    <property type="component" value="Unassembled WGS sequence"/>
</dbReference>